<keyword evidence="2" id="KW-1185">Reference proteome</keyword>
<dbReference type="EMBL" id="BGPR01000284">
    <property type="protein sequence ID" value="GBM10338.1"/>
    <property type="molecule type" value="Genomic_DNA"/>
</dbReference>
<accession>A0A4Y2D313</accession>
<evidence type="ECO:0000313" key="1">
    <source>
        <dbReference type="EMBL" id="GBM10338.1"/>
    </source>
</evidence>
<sequence length="102" mass="11739">MTWSCVTHLRTFGRPRKTLTSPFQRNRVIFKRICGPCLLSLGVTASRVISAINHRNIRTRMSRCHQHLPTVCAMTPPHAPDKWTRSPLLRSELDDANVDLKY</sequence>
<proteinExistence type="predicted"/>
<protein>
    <submittedName>
        <fullName evidence="1">Uncharacterized protein</fullName>
    </submittedName>
</protein>
<dbReference type="AlphaFoldDB" id="A0A4Y2D313"/>
<comment type="caution">
    <text evidence="1">The sequence shown here is derived from an EMBL/GenBank/DDBJ whole genome shotgun (WGS) entry which is preliminary data.</text>
</comment>
<gene>
    <name evidence="1" type="ORF">AVEN_131075_1</name>
</gene>
<evidence type="ECO:0000313" key="2">
    <source>
        <dbReference type="Proteomes" id="UP000499080"/>
    </source>
</evidence>
<reference evidence="1 2" key="1">
    <citation type="journal article" date="2019" name="Sci. Rep.">
        <title>Orb-weaving spider Araneus ventricosus genome elucidates the spidroin gene catalogue.</title>
        <authorList>
            <person name="Kono N."/>
            <person name="Nakamura H."/>
            <person name="Ohtoshi R."/>
            <person name="Moran D.A.P."/>
            <person name="Shinohara A."/>
            <person name="Yoshida Y."/>
            <person name="Fujiwara M."/>
            <person name="Mori M."/>
            <person name="Tomita M."/>
            <person name="Arakawa K."/>
        </authorList>
    </citation>
    <scope>NUCLEOTIDE SEQUENCE [LARGE SCALE GENOMIC DNA]</scope>
</reference>
<dbReference type="Proteomes" id="UP000499080">
    <property type="component" value="Unassembled WGS sequence"/>
</dbReference>
<organism evidence="1 2">
    <name type="scientific">Araneus ventricosus</name>
    <name type="common">Orbweaver spider</name>
    <name type="synonym">Epeira ventricosa</name>
    <dbReference type="NCBI Taxonomy" id="182803"/>
    <lineage>
        <taxon>Eukaryota</taxon>
        <taxon>Metazoa</taxon>
        <taxon>Ecdysozoa</taxon>
        <taxon>Arthropoda</taxon>
        <taxon>Chelicerata</taxon>
        <taxon>Arachnida</taxon>
        <taxon>Araneae</taxon>
        <taxon>Araneomorphae</taxon>
        <taxon>Entelegynae</taxon>
        <taxon>Araneoidea</taxon>
        <taxon>Araneidae</taxon>
        <taxon>Araneus</taxon>
    </lineage>
</organism>
<name>A0A4Y2D313_ARAVE</name>